<sequence length="558" mass="62893">MEHAKTIISQKSLHLLDELVRSIRHEVPMIANQSLQLQRFWEEEVRFKAVSSVMLHEAACLRAKVNNLASINAVLPNEILTHIFELGALEDIKDLAHLPVFSRTVSHVCRLWRGISIATPALWTLFHPLLPPEVTSRAKESLLDFVIHPYKIWVNSEYEPADIPAFGHQLVRARSLRLILWVAAHPERDLMLMSCPAPHLTTLFICDTPGRGEPISLPDQLFAGHHPRLSEISIHWCVIPWATWTTSLLSNLCVLELVGIAGKHQITMPAFLSILRACPQLQILHLDNAWPFVVFGPHRPVEPVALPALRSFRWVSASNVSATNMLLRSIIAHRTVRVELCAAITDEVEVLLREGEERSFDDSVTLLEAATPRPSALRLNHSHRIHIPDLHGLEFDSDAADHVTIIFPPTAYPYEGDHISLLSNLANRWSFEIQFIALSGMTEDDADHLIYFFHALPNIATVSLDYCECDDRLVGALTAQSWAHRIDEISFRHSDIKADTILDFARSRVPGSGGSDRADLSPLRRLVFNQCEFILDETLESLKALVPEVTQLRPYYGP</sequence>
<evidence type="ECO:0000313" key="2">
    <source>
        <dbReference type="Proteomes" id="UP000027195"/>
    </source>
</evidence>
<dbReference type="InterPro" id="IPR032675">
    <property type="entry name" value="LRR_dom_sf"/>
</dbReference>
<dbReference type="EMBL" id="KL198047">
    <property type="protein sequence ID" value="KDQ12976.1"/>
    <property type="molecule type" value="Genomic_DNA"/>
</dbReference>
<proteinExistence type="predicted"/>
<keyword evidence="2" id="KW-1185">Reference proteome</keyword>
<dbReference type="HOGENOM" id="CLU_022942_0_0_1"/>
<accession>A0A067MN28</accession>
<dbReference type="OrthoDB" id="3181669at2759"/>
<dbReference type="InParanoid" id="A0A067MN28"/>
<gene>
    <name evidence="1" type="ORF">BOTBODRAFT_176100</name>
</gene>
<protein>
    <submittedName>
        <fullName evidence="1">Uncharacterized protein</fullName>
    </submittedName>
</protein>
<dbReference type="Gene3D" id="1.20.1280.50">
    <property type="match status" value="1"/>
</dbReference>
<dbReference type="Proteomes" id="UP000027195">
    <property type="component" value="Unassembled WGS sequence"/>
</dbReference>
<dbReference type="Gene3D" id="3.80.10.10">
    <property type="entry name" value="Ribonuclease Inhibitor"/>
    <property type="match status" value="1"/>
</dbReference>
<reference evidence="2" key="1">
    <citation type="journal article" date="2014" name="Proc. Natl. Acad. Sci. U.S.A.">
        <title>Extensive sampling of basidiomycete genomes demonstrates inadequacy of the white-rot/brown-rot paradigm for wood decay fungi.</title>
        <authorList>
            <person name="Riley R."/>
            <person name="Salamov A.A."/>
            <person name="Brown D.W."/>
            <person name="Nagy L.G."/>
            <person name="Floudas D."/>
            <person name="Held B.W."/>
            <person name="Levasseur A."/>
            <person name="Lombard V."/>
            <person name="Morin E."/>
            <person name="Otillar R."/>
            <person name="Lindquist E.A."/>
            <person name="Sun H."/>
            <person name="LaButti K.M."/>
            <person name="Schmutz J."/>
            <person name="Jabbour D."/>
            <person name="Luo H."/>
            <person name="Baker S.E."/>
            <person name="Pisabarro A.G."/>
            <person name="Walton J.D."/>
            <person name="Blanchette R.A."/>
            <person name="Henrissat B."/>
            <person name="Martin F."/>
            <person name="Cullen D."/>
            <person name="Hibbett D.S."/>
            <person name="Grigoriev I.V."/>
        </authorList>
    </citation>
    <scope>NUCLEOTIDE SEQUENCE [LARGE SCALE GENOMIC DNA]</scope>
    <source>
        <strain evidence="2">FD-172 SS1</strain>
    </source>
</reference>
<dbReference type="SUPFAM" id="SSF52047">
    <property type="entry name" value="RNI-like"/>
    <property type="match status" value="1"/>
</dbReference>
<dbReference type="AlphaFoldDB" id="A0A067MN28"/>
<name>A0A067MN28_BOTB1</name>
<evidence type="ECO:0000313" key="1">
    <source>
        <dbReference type="EMBL" id="KDQ12976.1"/>
    </source>
</evidence>
<organism evidence="1 2">
    <name type="scientific">Botryobasidium botryosum (strain FD-172 SS1)</name>
    <dbReference type="NCBI Taxonomy" id="930990"/>
    <lineage>
        <taxon>Eukaryota</taxon>
        <taxon>Fungi</taxon>
        <taxon>Dikarya</taxon>
        <taxon>Basidiomycota</taxon>
        <taxon>Agaricomycotina</taxon>
        <taxon>Agaricomycetes</taxon>
        <taxon>Cantharellales</taxon>
        <taxon>Botryobasidiaceae</taxon>
        <taxon>Botryobasidium</taxon>
    </lineage>
</organism>